<reference evidence="4" key="1">
    <citation type="journal article" date="2021" name="ISME J.">
        <title>Evolutionary origin and ecological implication of a unique nif island in free-living Bradyrhizobium lineages.</title>
        <authorList>
            <person name="Tao J."/>
        </authorList>
    </citation>
    <scope>NUCLEOTIDE SEQUENCE [LARGE SCALE GENOMIC DNA]</scope>
    <source>
        <strain evidence="4">SZCCT0094</strain>
    </source>
</reference>
<evidence type="ECO:0000313" key="3">
    <source>
        <dbReference type="EMBL" id="MBR1135798.1"/>
    </source>
</evidence>
<sequence>MSAEAELPVRVLLVESGPASGQVVRDAITGPSMMDGCELVTVATVAEAQAILTHQPIDLVVLDVDDSDAHSVLDVGKLRAAGQDIPIIVVNGPANADSAAAYAGAGARDYLPGAETGPSTLRRAMIYATARRRKDRIEDNRRSLANDRDLSSAGRVTSVSAHLAGHGSIRERRPEAFGDLVEQYLHLFREYLDPSGEPHARPLRMMERIATSIGDEGGGPRDLLDLHVVALERAIGGTTVERTSTLVFEGRLLALEMMGLLVDYYRLGHRRRIAPGDRA</sequence>
<dbReference type="PROSITE" id="PS50110">
    <property type="entry name" value="RESPONSE_REGULATORY"/>
    <property type="match status" value="1"/>
</dbReference>
<dbReference type="Gene3D" id="3.40.50.2300">
    <property type="match status" value="1"/>
</dbReference>
<protein>
    <submittedName>
        <fullName evidence="3">Response regulator</fullName>
    </submittedName>
</protein>
<gene>
    <name evidence="3" type="ORF">JQ619_08470</name>
</gene>
<keyword evidence="1" id="KW-0597">Phosphoprotein</keyword>
<dbReference type="EMBL" id="JAFCLK010000007">
    <property type="protein sequence ID" value="MBR1135798.1"/>
    <property type="molecule type" value="Genomic_DNA"/>
</dbReference>
<dbReference type="SUPFAM" id="SSF52172">
    <property type="entry name" value="CheY-like"/>
    <property type="match status" value="1"/>
</dbReference>
<dbReference type="Proteomes" id="UP001314635">
    <property type="component" value="Unassembled WGS sequence"/>
</dbReference>
<evidence type="ECO:0000259" key="2">
    <source>
        <dbReference type="PROSITE" id="PS50110"/>
    </source>
</evidence>
<evidence type="ECO:0000313" key="4">
    <source>
        <dbReference type="Proteomes" id="UP001314635"/>
    </source>
</evidence>
<dbReference type="RefSeq" id="WP_012044398.1">
    <property type="nucleotide sequence ID" value="NZ_JABFDP010000008.1"/>
</dbReference>
<name>A0ABS5G3A6_9BRAD</name>
<keyword evidence="4" id="KW-1185">Reference proteome</keyword>
<comment type="caution">
    <text evidence="3">The sequence shown here is derived from an EMBL/GenBank/DDBJ whole genome shotgun (WGS) entry which is preliminary data.</text>
</comment>
<feature type="domain" description="Response regulatory" evidence="2">
    <location>
        <begin position="10"/>
        <end position="128"/>
    </location>
</feature>
<accession>A0ABS5G3A6</accession>
<dbReference type="InterPro" id="IPR011006">
    <property type="entry name" value="CheY-like_superfamily"/>
</dbReference>
<proteinExistence type="predicted"/>
<organism evidence="3 4">
    <name type="scientific">Bradyrhizobium denitrificans</name>
    <dbReference type="NCBI Taxonomy" id="2734912"/>
    <lineage>
        <taxon>Bacteria</taxon>
        <taxon>Pseudomonadati</taxon>
        <taxon>Pseudomonadota</taxon>
        <taxon>Alphaproteobacteria</taxon>
        <taxon>Hyphomicrobiales</taxon>
        <taxon>Nitrobacteraceae</taxon>
        <taxon>Bradyrhizobium</taxon>
    </lineage>
</organism>
<feature type="modified residue" description="4-aspartylphosphate" evidence="1">
    <location>
        <position position="63"/>
    </location>
</feature>
<evidence type="ECO:0000256" key="1">
    <source>
        <dbReference type="PROSITE-ProRule" id="PRU00169"/>
    </source>
</evidence>
<dbReference type="InterPro" id="IPR001789">
    <property type="entry name" value="Sig_transdc_resp-reg_receiver"/>
</dbReference>